<keyword evidence="3" id="KW-1185">Reference proteome</keyword>
<feature type="compositionally biased region" description="Low complexity" evidence="1">
    <location>
        <begin position="325"/>
        <end position="342"/>
    </location>
</feature>
<sequence>MSREDRRPLSQVPEDSVNTYMHPFASYPPLQEPFTLNPSYNPDTFPYHPSDPAAAYFSDPLPNWAHYRSTAGQDFDIADTEHPCMYHSDHAPYPLSEPFVPISPDPVPRMHYQETFPQFNPLYRTQPLLSDTAQFVPDPNEPLSHNLDQLAAAYDLNAMLNLPNHFPEFFAQPEYRAEFHVPTAIEAFEMVQSSPFEGSAASPAQSPSRRSKTARTIPRATPSGFIPSDPDDLSPHDKKRLYVACLEHYVQYLHQLFNSISVLPVPLERVSSYRGLTTRSLRTILLSLRKTADLIHTMTLQEEGRYHELTMREALFGAGSPDYAESSTTAAASPSSDSAESSNTCVASDHGDADLLDEIAKIFAGCVDDIQTC</sequence>
<reference evidence="2" key="1">
    <citation type="submission" date="2023-03" db="EMBL/GenBank/DDBJ databases">
        <title>Massive genome expansion in bonnet fungi (Mycena s.s.) driven by repeated elements and novel gene families across ecological guilds.</title>
        <authorList>
            <consortium name="Lawrence Berkeley National Laboratory"/>
            <person name="Harder C.B."/>
            <person name="Miyauchi S."/>
            <person name="Viragh M."/>
            <person name="Kuo A."/>
            <person name="Thoen E."/>
            <person name="Andreopoulos B."/>
            <person name="Lu D."/>
            <person name="Skrede I."/>
            <person name="Drula E."/>
            <person name="Henrissat B."/>
            <person name="Morin E."/>
            <person name="Kohler A."/>
            <person name="Barry K."/>
            <person name="LaButti K."/>
            <person name="Morin E."/>
            <person name="Salamov A."/>
            <person name="Lipzen A."/>
            <person name="Mereny Z."/>
            <person name="Hegedus B."/>
            <person name="Baldrian P."/>
            <person name="Stursova M."/>
            <person name="Weitz H."/>
            <person name="Taylor A."/>
            <person name="Grigoriev I.V."/>
            <person name="Nagy L.G."/>
            <person name="Martin F."/>
            <person name="Kauserud H."/>
        </authorList>
    </citation>
    <scope>NUCLEOTIDE SEQUENCE</scope>
    <source>
        <strain evidence="2">CBHHK182m</strain>
    </source>
</reference>
<feature type="region of interest" description="Disordered" evidence="1">
    <location>
        <begin position="325"/>
        <end position="345"/>
    </location>
</feature>
<evidence type="ECO:0000313" key="2">
    <source>
        <dbReference type="EMBL" id="KAJ7786391.1"/>
    </source>
</evidence>
<accession>A0AAD7P3J9</accession>
<organism evidence="2 3">
    <name type="scientific">Mycena metata</name>
    <dbReference type="NCBI Taxonomy" id="1033252"/>
    <lineage>
        <taxon>Eukaryota</taxon>
        <taxon>Fungi</taxon>
        <taxon>Dikarya</taxon>
        <taxon>Basidiomycota</taxon>
        <taxon>Agaricomycotina</taxon>
        <taxon>Agaricomycetes</taxon>
        <taxon>Agaricomycetidae</taxon>
        <taxon>Agaricales</taxon>
        <taxon>Marasmiineae</taxon>
        <taxon>Mycenaceae</taxon>
        <taxon>Mycena</taxon>
    </lineage>
</organism>
<feature type="region of interest" description="Disordered" evidence="1">
    <location>
        <begin position="196"/>
        <end position="232"/>
    </location>
</feature>
<protein>
    <submittedName>
        <fullName evidence="2">Uncharacterized protein</fullName>
    </submittedName>
</protein>
<dbReference type="AlphaFoldDB" id="A0AAD7P3J9"/>
<dbReference type="EMBL" id="JARKIB010000001">
    <property type="protein sequence ID" value="KAJ7786391.1"/>
    <property type="molecule type" value="Genomic_DNA"/>
</dbReference>
<evidence type="ECO:0000313" key="3">
    <source>
        <dbReference type="Proteomes" id="UP001215598"/>
    </source>
</evidence>
<comment type="caution">
    <text evidence="2">The sequence shown here is derived from an EMBL/GenBank/DDBJ whole genome shotgun (WGS) entry which is preliminary data.</text>
</comment>
<proteinExistence type="predicted"/>
<dbReference type="Proteomes" id="UP001215598">
    <property type="component" value="Unassembled WGS sequence"/>
</dbReference>
<evidence type="ECO:0000256" key="1">
    <source>
        <dbReference type="SAM" id="MobiDB-lite"/>
    </source>
</evidence>
<name>A0AAD7P3J9_9AGAR</name>
<gene>
    <name evidence="2" type="ORF">B0H16DRAFT_29556</name>
</gene>
<feature type="compositionally biased region" description="Low complexity" evidence="1">
    <location>
        <begin position="199"/>
        <end position="208"/>
    </location>
</feature>